<dbReference type="GO" id="GO:0008270">
    <property type="term" value="F:zinc ion binding"/>
    <property type="evidence" value="ECO:0007669"/>
    <property type="project" value="InterPro"/>
</dbReference>
<dbReference type="Gene3D" id="4.10.240.10">
    <property type="entry name" value="Zn(2)-C6 fungal-type DNA-binding domain"/>
    <property type="match status" value="1"/>
</dbReference>
<keyword evidence="7" id="KW-1185">Reference proteome</keyword>
<dbReference type="EMBL" id="JAGMUV010000025">
    <property type="protein sequence ID" value="KAH7120527.1"/>
    <property type="molecule type" value="Genomic_DNA"/>
</dbReference>
<feature type="region of interest" description="Disordered" evidence="4">
    <location>
        <begin position="57"/>
        <end position="86"/>
    </location>
</feature>
<evidence type="ECO:0000259" key="5">
    <source>
        <dbReference type="PROSITE" id="PS50048"/>
    </source>
</evidence>
<dbReference type="OrthoDB" id="410267at2759"/>
<reference evidence="6" key="1">
    <citation type="journal article" date="2021" name="Nat. Commun.">
        <title>Genetic determinants of endophytism in the Arabidopsis root mycobiome.</title>
        <authorList>
            <person name="Mesny F."/>
            <person name="Miyauchi S."/>
            <person name="Thiergart T."/>
            <person name="Pickel B."/>
            <person name="Atanasova L."/>
            <person name="Karlsson M."/>
            <person name="Huettel B."/>
            <person name="Barry K.W."/>
            <person name="Haridas S."/>
            <person name="Chen C."/>
            <person name="Bauer D."/>
            <person name="Andreopoulos W."/>
            <person name="Pangilinan J."/>
            <person name="LaButti K."/>
            <person name="Riley R."/>
            <person name="Lipzen A."/>
            <person name="Clum A."/>
            <person name="Drula E."/>
            <person name="Henrissat B."/>
            <person name="Kohler A."/>
            <person name="Grigoriev I.V."/>
            <person name="Martin F.M."/>
            <person name="Hacquard S."/>
        </authorList>
    </citation>
    <scope>NUCLEOTIDE SEQUENCE</scope>
    <source>
        <strain evidence="6">MPI-CAGE-AT-0147</strain>
    </source>
</reference>
<dbReference type="AlphaFoldDB" id="A0A9P9IHP7"/>
<keyword evidence="2" id="KW-0479">Metal-binding</keyword>
<evidence type="ECO:0000313" key="6">
    <source>
        <dbReference type="EMBL" id="KAH7120527.1"/>
    </source>
</evidence>
<evidence type="ECO:0000256" key="2">
    <source>
        <dbReference type="ARBA" id="ARBA00022723"/>
    </source>
</evidence>
<name>A0A9P9IHP7_9HYPO</name>
<dbReference type="GO" id="GO:0003677">
    <property type="term" value="F:DNA binding"/>
    <property type="evidence" value="ECO:0007669"/>
    <property type="project" value="InterPro"/>
</dbReference>
<dbReference type="CDD" id="cd12148">
    <property type="entry name" value="fungal_TF_MHR"/>
    <property type="match status" value="1"/>
</dbReference>
<accession>A0A9P9IHP7</accession>
<protein>
    <recommendedName>
        <fullName evidence="5">Zn(2)-C6 fungal-type domain-containing protein</fullName>
    </recommendedName>
</protein>
<dbReference type="SMART" id="SM00066">
    <property type="entry name" value="GAL4"/>
    <property type="match status" value="1"/>
</dbReference>
<dbReference type="InterPro" id="IPR050613">
    <property type="entry name" value="Sec_Metabolite_Reg"/>
</dbReference>
<comment type="caution">
    <text evidence="6">The sequence shown here is derived from an EMBL/GenBank/DDBJ whole genome shotgun (WGS) entry which is preliminary data.</text>
</comment>
<dbReference type="PROSITE" id="PS50048">
    <property type="entry name" value="ZN2_CY6_FUNGAL_2"/>
    <property type="match status" value="1"/>
</dbReference>
<dbReference type="CDD" id="cd00067">
    <property type="entry name" value="GAL4"/>
    <property type="match status" value="1"/>
</dbReference>
<sequence length="683" mass="76972">MPVRNSQRNVLACTACVRRKTRCSKTIPCTACVQQNKADSCQREPVAVVTRRAAALRSTRLRDSTSRTRSLSGSLDADSEGSERVSFTPSVHPAAESVVLQAVSVSTSEPHGAVASLPIITDPSLLQTFPSTSTPDTRLTSDEAAALEFLAHGRRNVLDRFAGRESAAKATPPLPVEGETGQHWDTLLPIEDARLLLDLHQAHLTWMHNVVHLPTFRQEFETNALREQCDESWIALYYAIISQTLYHIDSSYLSSLPHPIAANIYTSRLLFDKSIKILFQAGFMDEHKITSVQAICLLLQVAHNFDKSDLICVLISAAIRISQCLNLHRLGSDRPIDTTPSIDGGVQNFIDREVQKRVWWFLVRSDWLQIPFQNTCQIHPAQFNTPMPINCYDDSQRMVEDDVIVMLPDNVHTSNSWVNYLHQLSIIVWKHQDRMFKVGYPSHDPDNVSKLYDQSIWADSEIKKLYSALPMDLREVNRNPPAAESLPVALMPGLVLICTAHKILTVHRHFQLSGFRDRNFAFSQLSCVSIAERSIEALQLWPDTLDSSIARKMWTTLTHVISCCITLVFALLYKSENALTHDLSRIRRYVEFGKHFISQEENTSSIARWGVKLLGVLMDLESRSEFSLDIEADIGDMIRRIAVTDKYGVDLTAVEAHEVVFPCGQDLWETFMRDSTMGDFLGS</sequence>
<organism evidence="6 7">
    <name type="scientific">Dactylonectria macrodidyma</name>
    <dbReference type="NCBI Taxonomy" id="307937"/>
    <lineage>
        <taxon>Eukaryota</taxon>
        <taxon>Fungi</taxon>
        <taxon>Dikarya</taxon>
        <taxon>Ascomycota</taxon>
        <taxon>Pezizomycotina</taxon>
        <taxon>Sordariomycetes</taxon>
        <taxon>Hypocreomycetidae</taxon>
        <taxon>Hypocreales</taxon>
        <taxon>Nectriaceae</taxon>
        <taxon>Dactylonectria</taxon>
    </lineage>
</organism>
<dbReference type="Proteomes" id="UP000738349">
    <property type="component" value="Unassembled WGS sequence"/>
</dbReference>
<dbReference type="PANTHER" id="PTHR31001">
    <property type="entry name" value="UNCHARACTERIZED TRANSCRIPTIONAL REGULATORY PROTEIN"/>
    <property type="match status" value="1"/>
</dbReference>
<dbReference type="SUPFAM" id="SSF57701">
    <property type="entry name" value="Zn2/Cys6 DNA-binding domain"/>
    <property type="match status" value="1"/>
</dbReference>
<dbReference type="GO" id="GO:0000981">
    <property type="term" value="F:DNA-binding transcription factor activity, RNA polymerase II-specific"/>
    <property type="evidence" value="ECO:0007669"/>
    <property type="project" value="InterPro"/>
</dbReference>
<dbReference type="Pfam" id="PF04082">
    <property type="entry name" value="Fungal_trans"/>
    <property type="match status" value="1"/>
</dbReference>
<keyword evidence="3" id="KW-0539">Nucleus</keyword>
<dbReference type="PANTHER" id="PTHR31001:SF76">
    <property type="entry name" value="ZN(2)-C6 FUNGAL-TYPE DOMAIN-CONTAINING PROTEIN"/>
    <property type="match status" value="1"/>
</dbReference>
<evidence type="ECO:0000256" key="1">
    <source>
        <dbReference type="ARBA" id="ARBA00004123"/>
    </source>
</evidence>
<dbReference type="GO" id="GO:0006351">
    <property type="term" value="P:DNA-templated transcription"/>
    <property type="evidence" value="ECO:0007669"/>
    <property type="project" value="InterPro"/>
</dbReference>
<comment type="subcellular location">
    <subcellularLocation>
        <location evidence="1">Nucleus</location>
    </subcellularLocation>
</comment>
<feature type="domain" description="Zn(2)-C6 fungal-type" evidence="5">
    <location>
        <begin position="12"/>
        <end position="43"/>
    </location>
</feature>
<evidence type="ECO:0000256" key="3">
    <source>
        <dbReference type="ARBA" id="ARBA00023242"/>
    </source>
</evidence>
<dbReference type="InterPro" id="IPR001138">
    <property type="entry name" value="Zn2Cys6_DnaBD"/>
</dbReference>
<dbReference type="InterPro" id="IPR007219">
    <property type="entry name" value="XnlR_reg_dom"/>
</dbReference>
<evidence type="ECO:0000313" key="7">
    <source>
        <dbReference type="Proteomes" id="UP000738349"/>
    </source>
</evidence>
<proteinExistence type="predicted"/>
<evidence type="ECO:0000256" key="4">
    <source>
        <dbReference type="SAM" id="MobiDB-lite"/>
    </source>
</evidence>
<dbReference type="GO" id="GO:0005634">
    <property type="term" value="C:nucleus"/>
    <property type="evidence" value="ECO:0007669"/>
    <property type="project" value="UniProtKB-SubCell"/>
</dbReference>
<dbReference type="InterPro" id="IPR036864">
    <property type="entry name" value="Zn2-C6_fun-type_DNA-bd_sf"/>
</dbReference>
<gene>
    <name evidence="6" type="ORF">EDB81DRAFT_891352</name>
</gene>